<comment type="caution">
    <text evidence="1">The sequence shown here is derived from an EMBL/GenBank/DDBJ whole genome shotgun (WGS) entry which is preliminary data.</text>
</comment>
<keyword evidence="2" id="KW-1185">Reference proteome</keyword>
<gene>
    <name evidence="1" type="ORF">F4820DRAFT_461259</name>
</gene>
<sequence>MADDPPSADSQKPRYACPAYAWVRNTINIFGPHNLTLLVTFLFVVVVVGPAVSATANNINTQIGSRDIEGIGGGGVSVLLKLIVCDLVPLRDRSKFIGVIFIDFAFAVSIDLTVGGTIAHLPIASISLVLLFFFSQVKFIKESVRNMLKRIDFIGNALLIASAFAILLSITYSGVEWPNRHFSTEPRIMPSYLTYWVTYYLPVYFQTVLEKTPIDSGVRLVPSAVGTLPFAMVAGTVLSKLGHYRSWNIIDFALCALDYGLLKRLDIPIAVGLGADTAVTTVTWGFLQPFSGIWCIPSTIFSSRVDELLERVSDPALRAQLADSGVYSLAGREFI</sequence>
<reference evidence="1 2" key="1">
    <citation type="journal article" date="2022" name="New Phytol.">
        <title>Ecological generalism drives hyperdiversity of secondary metabolite gene clusters in xylarialean endophytes.</title>
        <authorList>
            <person name="Franco M.E.E."/>
            <person name="Wisecaver J.H."/>
            <person name="Arnold A.E."/>
            <person name="Ju Y.M."/>
            <person name="Slot J.C."/>
            <person name="Ahrendt S."/>
            <person name="Moore L.P."/>
            <person name="Eastman K.E."/>
            <person name="Scott K."/>
            <person name="Konkel Z."/>
            <person name="Mondo S.J."/>
            <person name="Kuo A."/>
            <person name="Hayes R.D."/>
            <person name="Haridas S."/>
            <person name="Andreopoulos B."/>
            <person name="Riley R."/>
            <person name="LaButti K."/>
            <person name="Pangilinan J."/>
            <person name="Lipzen A."/>
            <person name="Amirebrahimi M."/>
            <person name="Yan J."/>
            <person name="Adam C."/>
            <person name="Keymanesh K."/>
            <person name="Ng V."/>
            <person name="Louie K."/>
            <person name="Northen T."/>
            <person name="Drula E."/>
            <person name="Henrissat B."/>
            <person name="Hsieh H.M."/>
            <person name="Youens-Clark K."/>
            <person name="Lutzoni F."/>
            <person name="Miadlikowska J."/>
            <person name="Eastwood D.C."/>
            <person name="Hamelin R.C."/>
            <person name="Grigoriev I.V."/>
            <person name="U'Ren J.M."/>
        </authorList>
    </citation>
    <scope>NUCLEOTIDE SEQUENCE [LARGE SCALE GENOMIC DNA]</scope>
    <source>
        <strain evidence="1 2">CBS 119005</strain>
    </source>
</reference>
<evidence type="ECO:0000313" key="1">
    <source>
        <dbReference type="EMBL" id="KAI4861018.1"/>
    </source>
</evidence>
<protein>
    <submittedName>
        <fullName evidence="1">Major facilitator superfamily domain-containing protein</fullName>
    </submittedName>
</protein>
<accession>A0ACB9YPE2</accession>
<organism evidence="1 2">
    <name type="scientific">Hypoxylon rubiginosum</name>
    <dbReference type="NCBI Taxonomy" id="110542"/>
    <lineage>
        <taxon>Eukaryota</taxon>
        <taxon>Fungi</taxon>
        <taxon>Dikarya</taxon>
        <taxon>Ascomycota</taxon>
        <taxon>Pezizomycotina</taxon>
        <taxon>Sordariomycetes</taxon>
        <taxon>Xylariomycetidae</taxon>
        <taxon>Xylariales</taxon>
        <taxon>Hypoxylaceae</taxon>
        <taxon>Hypoxylon</taxon>
    </lineage>
</organism>
<dbReference type="EMBL" id="MU393565">
    <property type="protein sequence ID" value="KAI4861018.1"/>
    <property type="molecule type" value="Genomic_DNA"/>
</dbReference>
<evidence type="ECO:0000313" key="2">
    <source>
        <dbReference type="Proteomes" id="UP001497700"/>
    </source>
</evidence>
<proteinExistence type="predicted"/>
<name>A0ACB9YPE2_9PEZI</name>
<dbReference type="Proteomes" id="UP001497700">
    <property type="component" value="Unassembled WGS sequence"/>
</dbReference>